<dbReference type="CDD" id="cd06849">
    <property type="entry name" value="lipoyl_domain"/>
    <property type="match status" value="2"/>
</dbReference>
<reference evidence="10" key="2">
    <citation type="submission" date="2023-10" db="EMBL/GenBank/DDBJ databases">
        <authorList>
            <person name="Khurajog B."/>
        </authorList>
    </citation>
    <scope>NUCLEOTIDE SEQUENCE</scope>
    <source>
        <strain evidence="10">BF14</strain>
    </source>
</reference>
<evidence type="ECO:0000259" key="9">
    <source>
        <dbReference type="PROSITE" id="PS51826"/>
    </source>
</evidence>
<dbReference type="Proteomes" id="UP001280415">
    <property type="component" value="Unassembled WGS sequence"/>
</dbReference>
<dbReference type="Gene3D" id="4.10.320.10">
    <property type="entry name" value="E3-binding domain"/>
    <property type="match status" value="1"/>
</dbReference>
<reference evidence="10" key="1">
    <citation type="journal article" date="2023" name="PeerJ">
        <title>Selection and evaluation of lactic acid bacteria from chicken feces in Thailand as potential probiotics.</title>
        <authorList>
            <person name="Khurajog B."/>
            <person name="Disastra Y."/>
            <person name="Lawwyne L.D."/>
            <person name="Sirichokchatchawan W."/>
            <person name="Niyomtham W."/>
            <person name="Yindee J."/>
            <person name="Hampson D.J."/>
            <person name="Prapasarakul N."/>
        </authorList>
    </citation>
    <scope>NUCLEOTIDE SEQUENCE</scope>
    <source>
        <strain evidence="10">BF14</strain>
    </source>
</reference>
<evidence type="ECO:0000313" key="11">
    <source>
        <dbReference type="Proteomes" id="UP001280415"/>
    </source>
</evidence>
<dbReference type="InterPro" id="IPR001078">
    <property type="entry name" value="2-oxoacid_DH_actylTfrase"/>
</dbReference>
<protein>
    <recommendedName>
        <fullName evidence="6">Dihydrolipoamide acetyltransferase component of pyruvate dehydrogenase complex</fullName>
        <ecNumber evidence="6">2.3.1.-</ecNumber>
    </recommendedName>
</protein>
<dbReference type="PANTHER" id="PTHR43178:SF5">
    <property type="entry name" value="LIPOAMIDE ACYLTRANSFERASE COMPONENT OF BRANCHED-CHAIN ALPHA-KETO ACID DEHYDROGENASE COMPLEX, MITOCHONDRIAL"/>
    <property type="match status" value="1"/>
</dbReference>
<dbReference type="InterPro" id="IPR050743">
    <property type="entry name" value="2-oxoacid_DH_E2_comp"/>
</dbReference>
<evidence type="ECO:0000256" key="3">
    <source>
        <dbReference type="ARBA" id="ARBA00022679"/>
    </source>
</evidence>
<evidence type="ECO:0000256" key="1">
    <source>
        <dbReference type="ARBA" id="ARBA00001938"/>
    </source>
</evidence>
<dbReference type="PROSITE" id="PS50968">
    <property type="entry name" value="BIOTINYL_LIPOYL"/>
    <property type="match status" value="2"/>
</dbReference>
<dbReference type="AlphaFoldDB" id="A0AAW8YL08"/>
<dbReference type="Pfam" id="PF00198">
    <property type="entry name" value="2-oxoacid_dh"/>
    <property type="match status" value="1"/>
</dbReference>
<dbReference type="PANTHER" id="PTHR43178">
    <property type="entry name" value="DIHYDROLIPOAMIDE ACETYLTRANSFERASE COMPONENT OF PYRUVATE DEHYDROGENASE COMPLEX"/>
    <property type="match status" value="1"/>
</dbReference>
<sequence>MTEIFKMPDIGEGMAEGEIANWLVKVGDDVKADDAVAEVQNDKLLQEILSPYSGKVTKLFVDAGTVVKVGEPLIEFDGDGTGGGADSKDNAADAAPAADKGSDNAPSSDAEIFNMPDIGEGMAEGEIANWLVKVGDEVKEDDPVAEVQNDKLMQEILSPYSGKVTKLFVDAGTVVKVGEPLIEFNGDGSGAGSGNAAPAASAAPAKENAAPANNDEPTKVGTAVASNGQVLAMPSVREYARKHDIDLMQVSATGRHGHITVADVKNFSGGGTAPSAPKAAESAAPSPSAAPAAEAPKPAPAKPAPVKAGRVPLSPIRKAISRNLTQRVQTVPHVTIMDEVEVSKLMELRDQFKEQTKAKGYKLTYMPFVAKALAAAARKYPELSATIDDETQEIVYYEETNVGFAVDTDQGLFVPNVKNTASKSIMQVAQEIDDLAIRGRDGKLKPAELQGGTVTISNIGSESGSGFFTPITNPGESSILGIGRIRKTPIVNEDGELAVGNTLKLSLSFDHRLIDGALAQKIMNELKALLGNPAYMLMEV</sequence>
<gene>
    <name evidence="10" type="ORF">R0H03_01125</name>
</gene>
<dbReference type="InterPro" id="IPR011053">
    <property type="entry name" value="Single_hybrid_motif"/>
</dbReference>
<evidence type="ECO:0000256" key="4">
    <source>
        <dbReference type="ARBA" id="ARBA00022823"/>
    </source>
</evidence>
<evidence type="ECO:0000256" key="7">
    <source>
        <dbReference type="SAM" id="MobiDB-lite"/>
    </source>
</evidence>
<proteinExistence type="inferred from homology"/>
<dbReference type="GO" id="GO:0005737">
    <property type="term" value="C:cytoplasm"/>
    <property type="evidence" value="ECO:0007669"/>
    <property type="project" value="TreeGrafter"/>
</dbReference>
<dbReference type="SUPFAM" id="SSF47005">
    <property type="entry name" value="Peripheral subunit-binding domain of 2-oxo acid dehydrogenase complex"/>
    <property type="match status" value="1"/>
</dbReference>
<dbReference type="InterPro" id="IPR004167">
    <property type="entry name" value="PSBD"/>
</dbReference>
<keyword evidence="4 6" id="KW-0450">Lipoyl</keyword>
<comment type="caution">
    <text evidence="10">The sequence shown here is derived from an EMBL/GenBank/DDBJ whole genome shotgun (WGS) entry which is preliminary data.</text>
</comment>
<keyword evidence="5 6" id="KW-0012">Acyltransferase</keyword>
<dbReference type="SUPFAM" id="SSF51230">
    <property type="entry name" value="Single hybrid motif"/>
    <property type="match status" value="2"/>
</dbReference>
<evidence type="ECO:0000256" key="6">
    <source>
        <dbReference type="RuleBase" id="RU003423"/>
    </source>
</evidence>
<feature type="domain" description="Lipoyl-binding" evidence="8">
    <location>
        <begin position="2"/>
        <end position="77"/>
    </location>
</feature>
<feature type="compositionally biased region" description="Low complexity" evidence="7">
    <location>
        <begin position="194"/>
        <end position="214"/>
    </location>
</feature>
<evidence type="ECO:0000256" key="5">
    <source>
        <dbReference type="ARBA" id="ARBA00023315"/>
    </source>
</evidence>
<evidence type="ECO:0000313" key="10">
    <source>
        <dbReference type="EMBL" id="MDV2910473.1"/>
    </source>
</evidence>
<dbReference type="EMBL" id="JAWJAX010000001">
    <property type="protein sequence ID" value="MDV2910473.1"/>
    <property type="molecule type" value="Genomic_DNA"/>
</dbReference>
<feature type="domain" description="Lipoyl-binding" evidence="8">
    <location>
        <begin position="110"/>
        <end position="185"/>
    </location>
</feature>
<dbReference type="InterPro" id="IPR036625">
    <property type="entry name" value="E3-bd_dom_sf"/>
</dbReference>
<organism evidence="10 11">
    <name type="scientific">Pediococcus acidilactici</name>
    <dbReference type="NCBI Taxonomy" id="1254"/>
    <lineage>
        <taxon>Bacteria</taxon>
        <taxon>Bacillati</taxon>
        <taxon>Bacillota</taxon>
        <taxon>Bacilli</taxon>
        <taxon>Lactobacillales</taxon>
        <taxon>Lactobacillaceae</taxon>
        <taxon>Pediococcus</taxon>
        <taxon>Pediococcus acidilactici group</taxon>
    </lineage>
</organism>
<dbReference type="InterPro" id="IPR023213">
    <property type="entry name" value="CAT-like_dom_sf"/>
</dbReference>
<dbReference type="FunFam" id="3.30.559.10:FF:000007">
    <property type="entry name" value="Dihydrolipoamide acetyltransferase component of pyruvate dehydrogenase complex"/>
    <property type="match status" value="1"/>
</dbReference>
<dbReference type="SUPFAM" id="SSF52777">
    <property type="entry name" value="CoA-dependent acyltransferases"/>
    <property type="match status" value="1"/>
</dbReference>
<feature type="region of interest" description="Disordered" evidence="7">
    <location>
        <begin position="77"/>
        <end position="111"/>
    </location>
</feature>
<keyword evidence="3 6" id="KW-0808">Transferase</keyword>
<dbReference type="InterPro" id="IPR000089">
    <property type="entry name" value="Biotin_lipoyl"/>
</dbReference>
<dbReference type="PROSITE" id="PS51826">
    <property type="entry name" value="PSBD"/>
    <property type="match status" value="1"/>
</dbReference>
<comment type="similarity">
    <text evidence="2 6">Belongs to the 2-oxoacid dehydrogenase family.</text>
</comment>
<dbReference type="Gene3D" id="3.30.559.10">
    <property type="entry name" value="Chloramphenicol acetyltransferase-like domain"/>
    <property type="match status" value="1"/>
</dbReference>
<accession>A0AAW8YL08</accession>
<evidence type="ECO:0000259" key="8">
    <source>
        <dbReference type="PROSITE" id="PS50968"/>
    </source>
</evidence>
<dbReference type="GO" id="GO:0031405">
    <property type="term" value="F:lipoic acid binding"/>
    <property type="evidence" value="ECO:0007669"/>
    <property type="project" value="TreeGrafter"/>
</dbReference>
<feature type="domain" description="Peripheral subunit-binding (PSBD)" evidence="9">
    <location>
        <begin position="231"/>
        <end position="268"/>
    </location>
</feature>
<feature type="region of interest" description="Disordered" evidence="7">
    <location>
        <begin position="270"/>
        <end position="310"/>
    </location>
</feature>
<name>A0AAW8YL08_PEDAC</name>
<feature type="compositionally biased region" description="Low complexity" evidence="7">
    <location>
        <begin position="273"/>
        <end position="296"/>
    </location>
</feature>
<dbReference type="Gene3D" id="2.40.50.100">
    <property type="match status" value="2"/>
</dbReference>
<dbReference type="RefSeq" id="WP_317051851.1">
    <property type="nucleotide sequence ID" value="NZ_CP140878.1"/>
</dbReference>
<dbReference type="Pfam" id="PF02817">
    <property type="entry name" value="E3_binding"/>
    <property type="match status" value="1"/>
</dbReference>
<feature type="region of interest" description="Disordered" evidence="7">
    <location>
        <begin position="189"/>
        <end position="220"/>
    </location>
</feature>
<dbReference type="Pfam" id="PF00364">
    <property type="entry name" value="Biotin_lipoyl"/>
    <property type="match status" value="2"/>
</dbReference>
<evidence type="ECO:0000256" key="2">
    <source>
        <dbReference type="ARBA" id="ARBA00007317"/>
    </source>
</evidence>
<comment type="cofactor">
    <cofactor evidence="1 6">
        <name>(R)-lipoate</name>
        <dbReference type="ChEBI" id="CHEBI:83088"/>
    </cofactor>
</comment>
<dbReference type="GO" id="GO:0016407">
    <property type="term" value="F:acetyltransferase activity"/>
    <property type="evidence" value="ECO:0007669"/>
    <property type="project" value="TreeGrafter"/>
</dbReference>
<dbReference type="EC" id="2.3.1.-" evidence="6"/>